<evidence type="ECO:0000313" key="1">
    <source>
        <dbReference type="EMBL" id="SDF06326.1"/>
    </source>
</evidence>
<dbReference type="GO" id="GO:0016791">
    <property type="term" value="F:phosphatase activity"/>
    <property type="evidence" value="ECO:0007669"/>
    <property type="project" value="TreeGrafter"/>
</dbReference>
<dbReference type="AlphaFoldDB" id="A0A1G7I1H4"/>
<dbReference type="PANTHER" id="PTHR48100:SF1">
    <property type="entry name" value="HISTIDINE PHOSPHATASE FAMILY PROTEIN-RELATED"/>
    <property type="match status" value="1"/>
</dbReference>
<dbReference type="SMART" id="SM00855">
    <property type="entry name" value="PGAM"/>
    <property type="match status" value="1"/>
</dbReference>
<dbReference type="InterPro" id="IPR013078">
    <property type="entry name" value="His_Pase_superF_clade-1"/>
</dbReference>
<dbReference type="GO" id="GO:0005737">
    <property type="term" value="C:cytoplasm"/>
    <property type="evidence" value="ECO:0007669"/>
    <property type="project" value="TreeGrafter"/>
</dbReference>
<dbReference type="EMBL" id="FNAY01000006">
    <property type="protein sequence ID" value="SDF06326.1"/>
    <property type="molecule type" value="Genomic_DNA"/>
</dbReference>
<organism evidence="1 2">
    <name type="scientific">Rhodobacter capsulatus</name>
    <name type="common">Rhodopseudomonas capsulata</name>
    <dbReference type="NCBI Taxonomy" id="1061"/>
    <lineage>
        <taxon>Bacteria</taxon>
        <taxon>Pseudomonadati</taxon>
        <taxon>Pseudomonadota</taxon>
        <taxon>Alphaproteobacteria</taxon>
        <taxon>Rhodobacterales</taxon>
        <taxon>Rhodobacter group</taxon>
        <taxon>Rhodobacter</taxon>
    </lineage>
</organism>
<protein>
    <submittedName>
        <fullName evidence="1">Alpha-ribazole phosphatase</fullName>
    </submittedName>
</protein>
<dbReference type="InterPro" id="IPR029033">
    <property type="entry name" value="His_PPase_superfam"/>
</dbReference>
<dbReference type="OrthoDB" id="8347407at2"/>
<sequence length="195" mass="20485">MQTIGQADVTTELWLIRHAPAVHGGRLAGRRDVPCDLPGEEVLAAVRAAVGMASLVCSPAARCQQTAAALWPGVEPRLDPRLWEQDFGAWENRPFAELPDIGLMPLAEVATHRPPGGESYAEQCARVAPVLRELAGQGGRVAVIAHAGVVRAALSLALGSVPAGLAFQVAPLSVTRLVAVPGWLWSIAGVNRVFG</sequence>
<dbReference type="InterPro" id="IPR050275">
    <property type="entry name" value="PGM_Phosphatase"/>
</dbReference>
<dbReference type="Pfam" id="PF00300">
    <property type="entry name" value="His_Phos_1"/>
    <property type="match status" value="1"/>
</dbReference>
<reference evidence="1 2" key="1">
    <citation type="submission" date="2016-10" db="EMBL/GenBank/DDBJ databases">
        <authorList>
            <person name="de Groot N.N."/>
        </authorList>
    </citation>
    <scope>NUCLEOTIDE SEQUENCE [LARGE SCALE GENOMIC DNA]</scope>
    <source>
        <strain evidence="2">DSM 938 / 37b4</strain>
    </source>
</reference>
<dbReference type="PANTHER" id="PTHR48100">
    <property type="entry name" value="BROAD-SPECIFICITY PHOSPHATASE YOR283W-RELATED"/>
    <property type="match status" value="1"/>
</dbReference>
<dbReference type="SUPFAM" id="SSF53254">
    <property type="entry name" value="Phosphoglycerate mutase-like"/>
    <property type="match status" value="1"/>
</dbReference>
<proteinExistence type="predicted"/>
<dbReference type="CDD" id="cd07067">
    <property type="entry name" value="HP_PGM_like"/>
    <property type="match status" value="1"/>
</dbReference>
<evidence type="ECO:0000313" key="2">
    <source>
        <dbReference type="Proteomes" id="UP000183812"/>
    </source>
</evidence>
<dbReference type="Proteomes" id="UP000183812">
    <property type="component" value="Unassembled WGS sequence"/>
</dbReference>
<name>A0A1G7I1H4_RHOCA</name>
<gene>
    <name evidence="1" type="ORF">SAMN04244550_01623</name>
</gene>
<accession>A0A1G7I1H4</accession>
<dbReference type="RefSeq" id="WP_074553473.1">
    <property type="nucleotide sequence ID" value="NZ_CP119563.1"/>
</dbReference>
<dbReference type="Gene3D" id="3.40.50.1240">
    <property type="entry name" value="Phosphoglycerate mutase-like"/>
    <property type="match status" value="1"/>
</dbReference>